<evidence type="ECO:0000256" key="2">
    <source>
        <dbReference type="ARBA" id="ARBA00022679"/>
    </source>
</evidence>
<dbReference type="EMBL" id="CP118166">
    <property type="protein sequence ID" value="WDI32958.1"/>
    <property type="molecule type" value="Genomic_DNA"/>
</dbReference>
<evidence type="ECO:0000313" key="7">
    <source>
        <dbReference type="EMBL" id="WDI32958.1"/>
    </source>
</evidence>
<evidence type="ECO:0000256" key="1">
    <source>
        <dbReference type="ARBA" id="ARBA00007867"/>
    </source>
</evidence>
<comment type="similarity">
    <text evidence="1">Belongs to the spermidine/spermine synthase family.</text>
</comment>
<name>A0AAE9ZH56_9PROT</name>
<dbReference type="InterPro" id="IPR030374">
    <property type="entry name" value="PABS"/>
</dbReference>
<dbReference type="InterPro" id="IPR029063">
    <property type="entry name" value="SAM-dependent_MTases_sf"/>
</dbReference>
<reference evidence="7" key="1">
    <citation type="submission" date="2023-02" db="EMBL/GenBank/DDBJ databases">
        <title>Genome sequence of Hyphococcus flavus.</title>
        <authorList>
            <person name="Rong J.-C."/>
            <person name="Zhao Q."/>
            <person name="Yi M."/>
            <person name="Wu J.-Y."/>
        </authorList>
    </citation>
    <scope>NUCLEOTIDE SEQUENCE</scope>
    <source>
        <strain evidence="7">MCCC 1K03223</strain>
    </source>
</reference>
<feature type="domain" description="PABS" evidence="6">
    <location>
        <begin position="121"/>
        <end position="263"/>
    </location>
</feature>
<accession>A0AAE9ZH56</accession>
<keyword evidence="2 4" id="KW-0808">Transferase</keyword>
<feature type="active site" description="Proton acceptor" evidence="4">
    <location>
        <position position="176"/>
    </location>
</feature>
<evidence type="ECO:0000313" key="8">
    <source>
        <dbReference type="Proteomes" id="UP001214043"/>
    </source>
</evidence>
<evidence type="ECO:0000256" key="4">
    <source>
        <dbReference type="PROSITE-ProRule" id="PRU00354"/>
    </source>
</evidence>
<dbReference type="PROSITE" id="PS51006">
    <property type="entry name" value="PABS_2"/>
    <property type="match status" value="1"/>
</dbReference>
<gene>
    <name evidence="7" type="ORF">PUV54_07075</name>
</gene>
<dbReference type="NCBIfam" id="NF037959">
    <property type="entry name" value="MFS_SpdSyn"/>
    <property type="match status" value="1"/>
</dbReference>
<evidence type="ECO:0000256" key="5">
    <source>
        <dbReference type="SAM" id="SignalP"/>
    </source>
</evidence>
<dbReference type="GO" id="GO:0006596">
    <property type="term" value="P:polyamine biosynthetic process"/>
    <property type="evidence" value="ECO:0007669"/>
    <property type="project" value="UniProtKB-UniRule"/>
</dbReference>
<dbReference type="PANTHER" id="PTHR43317">
    <property type="entry name" value="THERMOSPERMINE SYNTHASE ACAULIS5"/>
    <property type="match status" value="1"/>
</dbReference>
<dbReference type="SUPFAM" id="SSF53335">
    <property type="entry name" value="S-adenosyl-L-methionine-dependent methyltransferases"/>
    <property type="match status" value="1"/>
</dbReference>
<dbReference type="Pfam" id="PF01564">
    <property type="entry name" value="Spermine_synth"/>
    <property type="match status" value="1"/>
</dbReference>
<dbReference type="Proteomes" id="UP001214043">
    <property type="component" value="Chromosome"/>
</dbReference>
<keyword evidence="8" id="KW-1185">Reference proteome</keyword>
<dbReference type="RefSeq" id="WP_274494914.1">
    <property type="nucleotide sequence ID" value="NZ_CP118166.1"/>
</dbReference>
<keyword evidence="5" id="KW-0732">Signal</keyword>
<dbReference type="Gene3D" id="3.40.50.150">
    <property type="entry name" value="Vaccinia Virus protein VP39"/>
    <property type="match status" value="1"/>
</dbReference>
<dbReference type="AlphaFoldDB" id="A0AAE9ZH56"/>
<dbReference type="CDD" id="cd02440">
    <property type="entry name" value="AdoMet_MTases"/>
    <property type="match status" value="1"/>
</dbReference>
<dbReference type="GO" id="GO:0016740">
    <property type="term" value="F:transferase activity"/>
    <property type="evidence" value="ECO:0007669"/>
    <property type="project" value="UniProtKB-UniRule"/>
</dbReference>
<keyword evidence="3 4" id="KW-0620">Polyamine biosynthesis</keyword>
<organism evidence="7 8">
    <name type="scientific">Hyphococcus flavus</name>
    <dbReference type="NCBI Taxonomy" id="1866326"/>
    <lineage>
        <taxon>Bacteria</taxon>
        <taxon>Pseudomonadati</taxon>
        <taxon>Pseudomonadota</taxon>
        <taxon>Alphaproteobacteria</taxon>
        <taxon>Parvularculales</taxon>
        <taxon>Parvularculaceae</taxon>
        <taxon>Hyphococcus</taxon>
    </lineage>
</organism>
<feature type="signal peptide" evidence="5">
    <location>
        <begin position="1"/>
        <end position="33"/>
    </location>
</feature>
<proteinExistence type="inferred from homology"/>
<dbReference type="KEGG" id="hfl:PUV54_07075"/>
<evidence type="ECO:0000259" key="6">
    <source>
        <dbReference type="PROSITE" id="PS51006"/>
    </source>
</evidence>
<protein>
    <submittedName>
        <fullName evidence="7">Fused MFS/spermidine synthase</fullName>
    </submittedName>
</protein>
<evidence type="ECO:0000256" key="3">
    <source>
        <dbReference type="ARBA" id="ARBA00023115"/>
    </source>
</evidence>
<sequence length="314" mass="35681">MRQSFIAMIGSKFFQTMAGVAFLTAAFTSHAFAQVEVELILKKESLYNSLFVLQEGPYRTLRFGHKDRHYRESTYNPADPTELPSTYTQYVTVGAAYPQDVKHAAVIGMGGGRMTWYLSHYMPDLKVTAVELDPEIVKIADKYFDVRANDQINVVTSDGRTFIRRTKETFDFIIVDAYRGHFVPFHLLTKEFYEMVEERMNDGGVVVQNIAPSTMLFDHAIATIGAVFDNVDLYKAGGNMVAVAYNGPHREKDDLLAAAQAQQDKHGFRYDIAAMIDERVRTPEFGDDKILTDDFAPANYLKSVENHNRKWENE</sequence>
<feature type="chain" id="PRO_5042007395" evidence="5">
    <location>
        <begin position="34"/>
        <end position="314"/>
    </location>
</feature>
<dbReference type="PANTHER" id="PTHR43317:SF1">
    <property type="entry name" value="THERMOSPERMINE SYNTHASE ACAULIS5"/>
    <property type="match status" value="1"/>
</dbReference>